<gene>
    <name evidence="1" type="ORF">SOCE26_011440</name>
</gene>
<proteinExistence type="predicted"/>
<reference evidence="1 2" key="1">
    <citation type="submission" date="2015-09" db="EMBL/GenBank/DDBJ databases">
        <title>Sorangium comparison.</title>
        <authorList>
            <person name="Zaburannyi N."/>
            <person name="Bunk B."/>
            <person name="Overmann J."/>
            <person name="Mueller R."/>
        </authorList>
    </citation>
    <scope>NUCLEOTIDE SEQUENCE [LARGE SCALE GENOMIC DNA]</scope>
    <source>
        <strain evidence="1 2">So ce26</strain>
    </source>
</reference>
<protein>
    <recommendedName>
        <fullName evidence="3">MalT-like TPR region domain-containing protein</fullName>
    </recommendedName>
</protein>
<accession>A0A2L0EKE1</accession>
<name>A0A2L0EKE1_SORCE</name>
<evidence type="ECO:0000313" key="1">
    <source>
        <dbReference type="EMBL" id="AUX39749.1"/>
    </source>
</evidence>
<dbReference type="Proteomes" id="UP000238348">
    <property type="component" value="Chromosome"/>
</dbReference>
<dbReference type="InterPro" id="IPR011990">
    <property type="entry name" value="TPR-like_helical_dom_sf"/>
</dbReference>
<evidence type="ECO:0000313" key="2">
    <source>
        <dbReference type="Proteomes" id="UP000238348"/>
    </source>
</evidence>
<organism evidence="1 2">
    <name type="scientific">Sorangium cellulosum</name>
    <name type="common">Polyangium cellulosum</name>
    <dbReference type="NCBI Taxonomy" id="56"/>
    <lineage>
        <taxon>Bacteria</taxon>
        <taxon>Pseudomonadati</taxon>
        <taxon>Myxococcota</taxon>
        <taxon>Polyangia</taxon>
        <taxon>Polyangiales</taxon>
        <taxon>Polyangiaceae</taxon>
        <taxon>Sorangium</taxon>
    </lineage>
</organism>
<dbReference type="AlphaFoldDB" id="A0A2L0EKE1"/>
<dbReference type="SUPFAM" id="SSF48452">
    <property type="entry name" value="TPR-like"/>
    <property type="match status" value="1"/>
</dbReference>
<dbReference type="RefSeq" id="WP_159396682.1">
    <property type="nucleotide sequence ID" value="NZ_CP012673.1"/>
</dbReference>
<dbReference type="EMBL" id="CP012673">
    <property type="protein sequence ID" value="AUX39749.1"/>
    <property type="molecule type" value="Genomic_DNA"/>
</dbReference>
<sequence length="535" mass="57308">MAALLGDERATAVDELLADLIQRELVAPRSERRFAGEHEYTFRHALVREGAYAMLTERDRQLGHGLAGAWLERAGEPDPAVLAEHFERGGEGARAARWHARAARRALMANELTAALTAVDRGITSGAEGELAAELWATRTTAEHMMGNHAIAGSAAAEAMRLSAPGSLNYCRGLGGMIRSALFLGRFETLSPAMSQLLAIEPTNETRGELVWAMQGVVLSLLFGKGLRDMAAPILERLRAIAPGAAEEDPMSAAEMHSTRAQWELHVNRNPEAAVLQSQAAERLLQLAGNRFNQGFAAGESAMALMMLGAFEEAHARLLHAVELAAKDSVCVTFCRFLRCCLLVEQGMPAEAVTEAQGALEAEKARGQSIIFHGFENVLAAALLSSGQLDASERMLVAAGAGASGYYWMDTEARGIRASLLLARGQIADAIRESEEVIALCRSAGVYPLRHTATLLTRAEALHAAGDIDAAKLAIREARDDLLARAACIEVPAYRESFLTRSPANARTLALAAAWLDGARCHDRAITAGRSPPVV</sequence>
<dbReference type="OrthoDB" id="10011667at2"/>
<evidence type="ECO:0008006" key="3">
    <source>
        <dbReference type="Google" id="ProtNLM"/>
    </source>
</evidence>
<dbReference type="Gene3D" id="1.25.40.10">
    <property type="entry name" value="Tetratricopeptide repeat domain"/>
    <property type="match status" value="1"/>
</dbReference>